<comment type="similarity">
    <text evidence="1">In the C-terminal section; belongs to the class-I pyridoxal-phosphate-dependent aminotransferase family.</text>
</comment>
<dbReference type="CDD" id="cd07377">
    <property type="entry name" value="WHTH_GntR"/>
    <property type="match status" value="1"/>
</dbReference>
<feature type="domain" description="HTH gntR-type" evidence="6">
    <location>
        <begin position="19"/>
        <end position="86"/>
    </location>
</feature>
<keyword evidence="5" id="KW-0804">Transcription</keyword>
<dbReference type="GO" id="GO:0008483">
    <property type="term" value="F:transaminase activity"/>
    <property type="evidence" value="ECO:0007669"/>
    <property type="project" value="UniProtKB-KW"/>
</dbReference>
<dbReference type="PRINTS" id="PR00035">
    <property type="entry name" value="HTHGNTR"/>
</dbReference>
<accession>A0ABU4HT63</accession>
<dbReference type="Proteomes" id="UP001284601">
    <property type="component" value="Unassembled WGS sequence"/>
</dbReference>
<dbReference type="PROSITE" id="PS50949">
    <property type="entry name" value="HTH_GNTR"/>
    <property type="match status" value="1"/>
</dbReference>
<organism evidence="7 8">
    <name type="scientific">Conexibacter stalactiti</name>
    <dbReference type="NCBI Taxonomy" id="1940611"/>
    <lineage>
        <taxon>Bacteria</taxon>
        <taxon>Bacillati</taxon>
        <taxon>Actinomycetota</taxon>
        <taxon>Thermoleophilia</taxon>
        <taxon>Solirubrobacterales</taxon>
        <taxon>Conexibacteraceae</taxon>
        <taxon>Conexibacter</taxon>
    </lineage>
</organism>
<name>A0ABU4HT63_9ACTN</name>
<reference evidence="7 8" key="2">
    <citation type="submission" date="2023-10" db="EMBL/GenBank/DDBJ databases">
        <authorList>
            <person name="Han X.F."/>
        </authorList>
    </citation>
    <scope>NUCLEOTIDE SEQUENCE [LARGE SCALE GENOMIC DNA]</scope>
    <source>
        <strain evidence="7 8">KCTC 39840</strain>
    </source>
</reference>
<evidence type="ECO:0000256" key="2">
    <source>
        <dbReference type="ARBA" id="ARBA00022898"/>
    </source>
</evidence>
<dbReference type="SUPFAM" id="SSF46785">
    <property type="entry name" value="Winged helix' DNA-binding domain"/>
    <property type="match status" value="1"/>
</dbReference>
<dbReference type="Gene3D" id="3.90.1150.10">
    <property type="entry name" value="Aspartate Aminotransferase, domain 1"/>
    <property type="match status" value="1"/>
</dbReference>
<dbReference type="SUPFAM" id="SSF53383">
    <property type="entry name" value="PLP-dependent transferases"/>
    <property type="match status" value="1"/>
</dbReference>
<evidence type="ECO:0000256" key="1">
    <source>
        <dbReference type="ARBA" id="ARBA00005384"/>
    </source>
</evidence>
<keyword evidence="3" id="KW-0805">Transcription regulation</keyword>
<protein>
    <submittedName>
        <fullName evidence="7">PLP-dependent aminotransferase family protein</fullName>
    </submittedName>
</protein>
<reference evidence="8" key="1">
    <citation type="submission" date="2023-07" db="EMBL/GenBank/DDBJ databases">
        <title>Conexibacter stalactiti sp. nov., isolated from stalactites in a lava cave and emended description of the genus Conexibacter.</title>
        <authorList>
            <person name="Lee S.D."/>
        </authorList>
    </citation>
    <scope>NUCLEOTIDE SEQUENCE [LARGE SCALE GENOMIC DNA]</scope>
    <source>
        <strain evidence="8">KCTC 39840</strain>
    </source>
</reference>
<dbReference type="InterPro" id="IPR004839">
    <property type="entry name" value="Aminotransferase_I/II_large"/>
</dbReference>
<dbReference type="InterPro" id="IPR015424">
    <property type="entry name" value="PyrdxlP-dep_Trfase"/>
</dbReference>
<dbReference type="InterPro" id="IPR015422">
    <property type="entry name" value="PyrdxlP-dep_Trfase_small"/>
</dbReference>
<dbReference type="RefSeq" id="WP_318598037.1">
    <property type="nucleotide sequence ID" value="NZ_JAWSTH010000038.1"/>
</dbReference>
<dbReference type="Pfam" id="PF00155">
    <property type="entry name" value="Aminotran_1_2"/>
    <property type="match status" value="1"/>
</dbReference>
<evidence type="ECO:0000259" key="6">
    <source>
        <dbReference type="PROSITE" id="PS50949"/>
    </source>
</evidence>
<keyword evidence="2" id="KW-0663">Pyridoxal phosphate</keyword>
<sequence>MSELTRLTAQLGDWRQRPGALVERLADALAAVIERGGLDGVRLPAERRLASELGVSRATVVHAYARLRERRLVLSRERSGTVVRSVGRRGRAPGTQLPQLHRLLAPDAERVDLAVAAPPLDELVAGIAVELGEAAELVQPHGYDPQGMPALREAIAERLTRDGLDARADEVLITSGAHEALNLITALFVGRSQPVAVDAPTYPGALELFERAGGRPLTVAGDAAGMRADALAALLDRQVVALLYLMPGCHSPTGRSIALGRRPALLELAARHDLLVVEDAALDKLRFDGPLPSLRALAPERVLRVGSLDKLAWAGLRVGWVCGPRATIARLAALKAARDLGSGILGQLAALRLLRDVDTLRVARVEQARARMEHLRGELAARIPAWRIDRPQGGWSLWAELPPDAGVDGDALTAAAARHGVDVAAGSAHVAGRERVSAIRIAYPAPEPLLTKGAERLAAAWAELAP</sequence>
<dbReference type="CDD" id="cd00609">
    <property type="entry name" value="AAT_like"/>
    <property type="match status" value="1"/>
</dbReference>
<dbReference type="SMART" id="SM00345">
    <property type="entry name" value="HTH_GNTR"/>
    <property type="match status" value="1"/>
</dbReference>
<dbReference type="InterPro" id="IPR000524">
    <property type="entry name" value="Tscrpt_reg_HTH_GntR"/>
</dbReference>
<keyword evidence="8" id="KW-1185">Reference proteome</keyword>
<evidence type="ECO:0000313" key="8">
    <source>
        <dbReference type="Proteomes" id="UP001284601"/>
    </source>
</evidence>
<gene>
    <name evidence="7" type="ORF">R7226_15225</name>
</gene>
<dbReference type="Pfam" id="PF00392">
    <property type="entry name" value="GntR"/>
    <property type="match status" value="1"/>
</dbReference>
<keyword evidence="7" id="KW-0808">Transferase</keyword>
<dbReference type="InterPro" id="IPR015421">
    <property type="entry name" value="PyrdxlP-dep_Trfase_major"/>
</dbReference>
<dbReference type="PANTHER" id="PTHR46577">
    <property type="entry name" value="HTH-TYPE TRANSCRIPTIONAL REGULATORY PROTEIN GABR"/>
    <property type="match status" value="1"/>
</dbReference>
<comment type="caution">
    <text evidence="7">The sequence shown here is derived from an EMBL/GenBank/DDBJ whole genome shotgun (WGS) entry which is preliminary data.</text>
</comment>
<proteinExistence type="inferred from homology"/>
<evidence type="ECO:0000256" key="3">
    <source>
        <dbReference type="ARBA" id="ARBA00023015"/>
    </source>
</evidence>
<evidence type="ECO:0000313" key="7">
    <source>
        <dbReference type="EMBL" id="MDW5595700.1"/>
    </source>
</evidence>
<dbReference type="PANTHER" id="PTHR46577:SF1">
    <property type="entry name" value="HTH-TYPE TRANSCRIPTIONAL REGULATORY PROTEIN GABR"/>
    <property type="match status" value="1"/>
</dbReference>
<evidence type="ECO:0000256" key="5">
    <source>
        <dbReference type="ARBA" id="ARBA00023163"/>
    </source>
</evidence>
<dbReference type="InterPro" id="IPR036388">
    <property type="entry name" value="WH-like_DNA-bd_sf"/>
</dbReference>
<dbReference type="Gene3D" id="1.10.10.10">
    <property type="entry name" value="Winged helix-like DNA-binding domain superfamily/Winged helix DNA-binding domain"/>
    <property type="match status" value="1"/>
</dbReference>
<dbReference type="Gene3D" id="3.40.640.10">
    <property type="entry name" value="Type I PLP-dependent aspartate aminotransferase-like (Major domain)"/>
    <property type="match status" value="1"/>
</dbReference>
<dbReference type="InterPro" id="IPR051446">
    <property type="entry name" value="HTH_trans_reg/aminotransferase"/>
</dbReference>
<dbReference type="InterPro" id="IPR036390">
    <property type="entry name" value="WH_DNA-bd_sf"/>
</dbReference>
<evidence type="ECO:0000256" key="4">
    <source>
        <dbReference type="ARBA" id="ARBA00023125"/>
    </source>
</evidence>
<dbReference type="EMBL" id="JAWSTH010000038">
    <property type="protein sequence ID" value="MDW5595700.1"/>
    <property type="molecule type" value="Genomic_DNA"/>
</dbReference>
<keyword evidence="7" id="KW-0032">Aminotransferase</keyword>
<keyword evidence="4" id="KW-0238">DNA-binding</keyword>